<evidence type="ECO:0000313" key="1">
    <source>
        <dbReference type="EMBL" id="GIY44873.1"/>
    </source>
</evidence>
<proteinExistence type="predicted"/>
<keyword evidence="2" id="KW-1185">Reference proteome</keyword>
<reference evidence="1 2" key="1">
    <citation type="submission" date="2021-06" db="EMBL/GenBank/DDBJ databases">
        <title>Caerostris darwini draft genome.</title>
        <authorList>
            <person name="Kono N."/>
            <person name="Arakawa K."/>
        </authorList>
    </citation>
    <scope>NUCLEOTIDE SEQUENCE [LARGE SCALE GENOMIC DNA]</scope>
</reference>
<gene>
    <name evidence="1" type="ORF">CDAR_240991</name>
</gene>
<organism evidence="1 2">
    <name type="scientific">Caerostris darwini</name>
    <dbReference type="NCBI Taxonomy" id="1538125"/>
    <lineage>
        <taxon>Eukaryota</taxon>
        <taxon>Metazoa</taxon>
        <taxon>Ecdysozoa</taxon>
        <taxon>Arthropoda</taxon>
        <taxon>Chelicerata</taxon>
        <taxon>Arachnida</taxon>
        <taxon>Araneae</taxon>
        <taxon>Araneomorphae</taxon>
        <taxon>Entelegynae</taxon>
        <taxon>Araneoidea</taxon>
        <taxon>Araneidae</taxon>
        <taxon>Caerostris</taxon>
    </lineage>
</organism>
<dbReference type="AlphaFoldDB" id="A0AAV4TDY0"/>
<dbReference type="EMBL" id="BPLQ01009579">
    <property type="protein sequence ID" value="GIY44873.1"/>
    <property type="molecule type" value="Genomic_DNA"/>
</dbReference>
<protein>
    <submittedName>
        <fullName evidence="1">Uncharacterized protein</fullName>
    </submittedName>
</protein>
<accession>A0AAV4TDY0</accession>
<sequence>MVQRVVRDFSAKLRLPSAAAVLFFLRGFRECFAECEKIFQISGWRFPKTLRRNTRNAPFLFLLSSVAKSKNWGLEKVDTRPVKMTMARDKHDALPPAPSKLAYPHAGRGVEFCVRGARRDSGVGVPGGKSLSESERPPLYPQTGHFWMAQ</sequence>
<comment type="caution">
    <text evidence="1">The sequence shown here is derived from an EMBL/GenBank/DDBJ whole genome shotgun (WGS) entry which is preliminary data.</text>
</comment>
<evidence type="ECO:0000313" key="2">
    <source>
        <dbReference type="Proteomes" id="UP001054837"/>
    </source>
</evidence>
<name>A0AAV4TDY0_9ARAC</name>
<dbReference type="Proteomes" id="UP001054837">
    <property type="component" value="Unassembled WGS sequence"/>
</dbReference>